<feature type="compositionally biased region" description="Basic and acidic residues" evidence="1">
    <location>
        <begin position="46"/>
        <end position="58"/>
    </location>
</feature>
<gene>
    <name evidence="2" type="ORF">APLA_LOCUS6232</name>
</gene>
<dbReference type="AlphaFoldDB" id="A0A8S0ZS53"/>
<dbReference type="OrthoDB" id="6262491at2759"/>
<proteinExistence type="predicted"/>
<keyword evidence="3" id="KW-1185">Reference proteome</keyword>
<sequence length="117" mass="13033">MPDYNGLPQTCRVEHVVSSCGPMPKDTTLYNISRRMSGGAISSRHSARDRLCSGETKPRKLSPSLTVRPQYTSGAPKKPKKLSEINSNYYQWYSSTTGKRANVGRILSRQISSNLQI</sequence>
<reference evidence="2 3" key="1">
    <citation type="submission" date="2020-04" db="EMBL/GenBank/DDBJ databases">
        <authorList>
            <person name="Wallbank WR R."/>
            <person name="Pardo Diaz C."/>
            <person name="Kozak K."/>
            <person name="Martin S."/>
            <person name="Jiggins C."/>
            <person name="Moest M."/>
            <person name="Warren A I."/>
            <person name="Byers J.R.P. K."/>
            <person name="Montejo-Kovacevich G."/>
            <person name="Yen C E."/>
        </authorList>
    </citation>
    <scope>NUCLEOTIDE SEQUENCE [LARGE SCALE GENOMIC DNA]</scope>
</reference>
<evidence type="ECO:0000313" key="3">
    <source>
        <dbReference type="Proteomes" id="UP000494106"/>
    </source>
</evidence>
<evidence type="ECO:0000313" key="2">
    <source>
        <dbReference type="EMBL" id="CAB3235622.1"/>
    </source>
</evidence>
<accession>A0A8S0ZS53</accession>
<protein>
    <submittedName>
        <fullName evidence="2">Uncharacterized protein</fullName>
    </submittedName>
</protein>
<evidence type="ECO:0000256" key="1">
    <source>
        <dbReference type="SAM" id="MobiDB-lite"/>
    </source>
</evidence>
<feature type="region of interest" description="Disordered" evidence="1">
    <location>
        <begin position="37"/>
        <end position="80"/>
    </location>
</feature>
<name>A0A8S0ZS53_ARCPL</name>
<dbReference type="EMBL" id="CADEBC010000485">
    <property type="protein sequence ID" value="CAB3235622.1"/>
    <property type="molecule type" value="Genomic_DNA"/>
</dbReference>
<feature type="compositionally biased region" description="Polar residues" evidence="1">
    <location>
        <begin position="63"/>
        <end position="73"/>
    </location>
</feature>
<organism evidence="2 3">
    <name type="scientific">Arctia plantaginis</name>
    <name type="common">Wood tiger moth</name>
    <name type="synonym">Phalaena plantaginis</name>
    <dbReference type="NCBI Taxonomy" id="874455"/>
    <lineage>
        <taxon>Eukaryota</taxon>
        <taxon>Metazoa</taxon>
        <taxon>Ecdysozoa</taxon>
        <taxon>Arthropoda</taxon>
        <taxon>Hexapoda</taxon>
        <taxon>Insecta</taxon>
        <taxon>Pterygota</taxon>
        <taxon>Neoptera</taxon>
        <taxon>Endopterygota</taxon>
        <taxon>Lepidoptera</taxon>
        <taxon>Glossata</taxon>
        <taxon>Ditrysia</taxon>
        <taxon>Noctuoidea</taxon>
        <taxon>Erebidae</taxon>
        <taxon>Arctiinae</taxon>
        <taxon>Arctia</taxon>
    </lineage>
</organism>
<dbReference type="Proteomes" id="UP000494106">
    <property type="component" value="Unassembled WGS sequence"/>
</dbReference>
<comment type="caution">
    <text evidence="2">The sequence shown here is derived from an EMBL/GenBank/DDBJ whole genome shotgun (WGS) entry which is preliminary data.</text>
</comment>